<gene>
    <name evidence="3" type="ORF">FD29_GL002196</name>
</gene>
<dbReference type="OrthoDB" id="2319376at2"/>
<dbReference type="InterPro" id="IPR006976">
    <property type="entry name" value="VanZ-like"/>
</dbReference>
<feature type="transmembrane region" description="Helical" evidence="1">
    <location>
        <begin position="6"/>
        <end position="23"/>
    </location>
</feature>
<dbReference type="Proteomes" id="UP000050872">
    <property type="component" value="Unassembled WGS sequence"/>
</dbReference>
<protein>
    <submittedName>
        <fullName evidence="3">Glycopeptide antibiotics resistance protein</fullName>
    </submittedName>
</protein>
<feature type="transmembrane region" description="Helical" evidence="1">
    <location>
        <begin position="139"/>
        <end position="159"/>
    </location>
</feature>
<dbReference type="RefSeq" id="WP_057887791.1">
    <property type="nucleotide sequence ID" value="NZ_AZEZ01000041.1"/>
</dbReference>
<dbReference type="PATRIC" id="fig|1423770.3.peg.2253"/>
<evidence type="ECO:0000259" key="2">
    <source>
        <dbReference type="Pfam" id="PF04892"/>
    </source>
</evidence>
<keyword evidence="4" id="KW-1185">Reference proteome</keyword>
<dbReference type="Pfam" id="PF04892">
    <property type="entry name" value="VanZ"/>
    <property type="match status" value="1"/>
</dbReference>
<reference evidence="3 4" key="1">
    <citation type="journal article" date="2015" name="Genome Announc.">
        <title>Expanding the biotechnology potential of lactobacilli through comparative genomics of 213 strains and associated genera.</title>
        <authorList>
            <person name="Sun Z."/>
            <person name="Harris H.M."/>
            <person name="McCann A."/>
            <person name="Guo C."/>
            <person name="Argimon S."/>
            <person name="Zhang W."/>
            <person name="Yang X."/>
            <person name="Jeffery I.B."/>
            <person name="Cooney J.C."/>
            <person name="Kagawa T.F."/>
            <person name="Liu W."/>
            <person name="Song Y."/>
            <person name="Salvetti E."/>
            <person name="Wrobel A."/>
            <person name="Rasinkangas P."/>
            <person name="Parkhill J."/>
            <person name="Rea M.C."/>
            <person name="O'Sullivan O."/>
            <person name="Ritari J."/>
            <person name="Douillard F.P."/>
            <person name="Paul Ross R."/>
            <person name="Yang R."/>
            <person name="Briner A.E."/>
            <person name="Felis G.E."/>
            <person name="de Vos W.M."/>
            <person name="Barrangou R."/>
            <person name="Klaenhammer T.R."/>
            <person name="Caufield P.W."/>
            <person name="Cui Y."/>
            <person name="Zhang H."/>
            <person name="O'Toole P.W."/>
        </authorList>
    </citation>
    <scope>NUCLEOTIDE SEQUENCE [LARGE SCALE GENOMIC DNA]</scope>
    <source>
        <strain evidence="3 4">DSM 14500</strain>
    </source>
</reference>
<evidence type="ECO:0000313" key="4">
    <source>
        <dbReference type="Proteomes" id="UP000050872"/>
    </source>
</evidence>
<dbReference type="STRING" id="1423770.FD29_GL002196"/>
<feature type="transmembrane region" description="Helical" evidence="1">
    <location>
        <begin position="30"/>
        <end position="53"/>
    </location>
</feature>
<name>A0A0R1QHU6_9LACO</name>
<comment type="caution">
    <text evidence="3">The sequence shown here is derived from an EMBL/GenBank/DDBJ whole genome shotgun (WGS) entry which is preliminary data.</text>
</comment>
<dbReference type="PANTHER" id="PTHR36834">
    <property type="entry name" value="MEMBRANE PROTEIN-RELATED"/>
    <property type="match status" value="1"/>
</dbReference>
<keyword evidence="1" id="KW-1133">Transmembrane helix</keyword>
<dbReference type="PANTHER" id="PTHR36834:SF1">
    <property type="entry name" value="INTEGRAL MEMBRANE PROTEIN"/>
    <property type="match status" value="1"/>
</dbReference>
<keyword evidence="1" id="KW-0812">Transmembrane</keyword>
<feature type="transmembrane region" description="Helical" evidence="1">
    <location>
        <begin position="103"/>
        <end position="124"/>
    </location>
</feature>
<organism evidence="3 4">
    <name type="scientific">Companilactobacillus mindensis DSM 14500</name>
    <dbReference type="NCBI Taxonomy" id="1423770"/>
    <lineage>
        <taxon>Bacteria</taxon>
        <taxon>Bacillati</taxon>
        <taxon>Bacillota</taxon>
        <taxon>Bacilli</taxon>
        <taxon>Lactobacillales</taxon>
        <taxon>Lactobacillaceae</taxon>
        <taxon>Companilactobacillus</taxon>
    </lineage>
</organism>
<feature type="domain" description="VanZ-like" evidence="2">
    <location>
        <begin position="37"/>
        <end position="154"/>
    </location>
</feature>
<dbReference type="EMBL" id="AZEZ01000041">
    <property type="protein sequence ID" value="KRL44439.1"/>
    <property type="molecule type" value="Genomic_DNA"/>
</dbReference>
<proteinExistence type="predicted"/>
<evidence type="ECO:0000313" key="3">
    <source>
        <dbReference type="EMBL" id="KRL44439.1"/>
    </source>
</evidence>
<dbReference type="InterPro" id="IPR053150">
    <property type="entry name" value="Teicoplanin_resist-assoc"/>
</dbReference>
<accession>A0A0R1QHU6</accession>
<sequence>MRWVSLLVILILGVIAGLVILHNDFDKKQFYFAAISLIYLMILGTIVFTPVSINGLTVLITPKGIGRVNLTQLSINEVGYYENIILTIPLGMLLKFHWSKLSVILVTFLGMLVSVGIETIQYFLSHWLLIDRTSDINDVLANTTGVLLGAIIIVSYRYLTKQKTDL</sequence>
<evidence type="ECO:0000256" key="1">
    <source>
        <dbReference type="SAM" id="Phobius"/>
    </source>
</evidence>
<dbReference type="AlphaFoldDB" id="A0A0R1QHU6"/>
<keyword evidence="1" id="KW-0472">Membrane</keyword>